<keyword evidence="2" id="KW-0808">Transferase</keyword>
<evidence type="ECO:0000259" key="1">
    <source>
        <dbReference type="Pfam" id="PF02223"/>
    </source>
</evidence>
<evidence type="ECO:0000313" key="2">
    <source>
        <dbReference type="EMBL" id="RXE58518.1"/>
    </source>
</evidence>
<accession>A0A4Q0I2T2</accession>
<protein>
    <submittedName>
        <fullName evidence="2">Thymidylate kinase</fullName>
    </submittedName>
</protein>
<keyword evidence="2" id="KW-0418">Kinase</keyword>
<dbReference type="AlphaFoldDB" id="A0A4Q0I2T2"/>
<proteinExistence type="predicted"/>
<keyword evidence="3" id="KW-1185">Reference proteome</keyword>
<name>A0A4Q0I2T2_9FIRM</name>
<dbReference type="Pfam" id="PF02223">
    <property type="entry name" value="Thymidylate_kin"/>
    <property type="match status" value="1"/>
</dbReference>
<feature type="domain" description="Thymidylate kinase-like" evidence="1">
    <location>
        <begin position="18"/>
        <end position="194"/>
    </location>
</feature>
<dbReference type="GO" id="GO:0016301">
    <property type="term" value="F:kinase activity"/>
    <property type="evidence" value="ECO:0007669"/>
    <property type="project" value="UniProtKB-KW"/>
</dbReference>
<organism evidence="2 3">
    <name type="scientific">Acetivibrio mesophilus</name>
    <dbReference type="NCBI Taxonomy" id="2487273"/>
    <lineage>
        <taxon>Bacteria</taxon>
        <taxon>Bacillati</taxon>
        <taxon>Bacillota</taxon>
        <taxon>Clostridia</taxon>
        <taxon>Eubacteriales</taxon>
        <taxon>Oscillospiraceae</taxon>
        <taxon>Acetivibrio</taxon>
    </lineage>
</organism>
<evidence type="ECO:0000313" key="3">
    <source>
        <dbReference type="Proteomes" id="UP000289166"/>
    </source>
</evidence>
<dbReference type="Gene3D" id="3.40.50.300">
    <property type="entry name" value="P-loop containing nucleotide triphosphate hydrolases"/>
    <property type="match status" value="1"/>
</dbReference>
<sequence length="240" mass="28245">MNINISSKSRSKGALIAFEGISGAGKSHVICEVYNFYRNRNQKAAIVEWNSNSLIRKIMKLFNKANILTKEVYSFLQWISFLIDYFTVILPLLRKDYYVIADRYIYTGLTRDIVNGAKFRLGQLISLFVRQPDYIYFIDTPPDVCLERIEKRGKPLFHTNKRILRSKLLQNRTLYYLKKLRREYIKLFKDLKEKANIKIIFMDNSSVLVESNIDEVKVNKPFFMKGGNMYGEDFIFKAKV</sequence>
<dbReference type="InterPro" id="IPR039430">
    <property type="entry name" value="Thymidylate_kin-like_dom"/>
</dbReference>
<dbReference type="SUPFAM" id="SSF52540">
    <property type="entry name" value="P-loop containing nucleoside triphosphate hydrolases"/>
    <property type="match status" value="1"/>
</dbReference>
<dbReference type="Proteomes" id="UP000289166">
    <property type="component" value="Unassembled WGS sequence"/>
</dbReference>
<dbReference type="InterPro" id="IPR027417">
    <property type="entry name" value="P-loop_NTPase"/>
</dbReference>
<reference evidence="3" key="1">
    <citation type="submission" date="2018-11" db="EMBL/GenBank/DDBJ databases">
        <title>Genome sequencing of a novel mesophilic and cellulolytic organism within the genus Hungateiclostridium.</title>
        <authorList>
            <person name="Rettenmaier R."/>
            <person name="Liebl W."/>
            <person name="Zverlov V."/>
        </authorList>
    </citation>
    <scope>NUCLEOTIDE SEQUENCE [LARGE SCALE GENOMIC DNA]</scope>
    <source>
        <strain evidence="3">N2K1</strain>
    </source>
</reference>
<comment type="caution">
    <text evidence="2">The sequence shown here is derived from an EMBL/GenBank/DDBJ whole genome shotgun (WGS) entry which is preliminary data.</text>
</comment>
<gene>
    <name evidence="2" type="ORF">EFD62_12100</name>
</gene>
<dbReference type="RefSeq" id="WP_069195285.1">
    <property type="nucleotide sequence ID" value="NZ_RLII01000017.1"/>
</dbReference>
<dbReference type="OrthoDB" id="9774907at2"/>
<dbReference type="EMBL" id="RLII01000017">
    <property type="protein sequence ID" value="RXE58518.1"/>
    <property type="molecule type" value="Genomic_DNA"/>
</dbReference>